<sequence>MSVGDTLSRAHLTDDGGREDLHDDIEVMVHSPTASIPTTPEKINELKNAKQQDETLQTLKVTLKQG</sequence>
<evidence type="ECO:0000313" key="3">
    <source>
        <dbReference type="Proteomes" id="UP001249851"/>
    </source>
</evidence>
<gene>
    <name evidence="2" type="ORF">P5673_026460</name>
</gene>
<accession>A0AAD9UWQ6</accession>
<evidence type="ECO:0000256" key="1">
    <source>
        <dbReference type="SAM" id="MobiDB-lite"/>
    </source>
</evidence>
<organism evidence="2 3">
    <name type="scientific">Acropora cervicornis</name>
    <name type="common">Staghorn coral</name>
    <dbReference type="NCBI Taxonomy" id="6130"/>
    <lineage>
        <taxon>Eukaryota</taxon>
        <taxon>Metazoa</taxon>
        <taxon>Cnidaria</taxon>
        <taxon>Anthozoa</taxon>
        <taxon>Hexacorallia</taxon>
        <taxon>Scleractinia</taxon>
        <taxon>Astrocoeniina</taxon>
        <taxon>Acroporidae</taxon>
        <taxon>Acropora</taxon>
    </lineage>
</organism>
<reference evidence="2" key="1">
    <citation type="journal article" date="2023" name="G3 (Bethesda)">
        <title>Whole genome assembly and annotation of the endangered Caribbean coral Acropora cervicornis.</title>
        <authorList>
            <person name="Selwyn J.D."/>
            <person name="Vollmer S.V."/>
        </authorList>
    </citation>
    <scope>NUCLEOTIDE SEQUENCE</scope>
    <source>
        <strain evidence="2">K2</strain>
    </source>
</reference>
<dbReference type="EMBL" id="JARQWQ010000087">
    <property type="protein sequence ID" value="KAK2552380.1"/>
    <property type="molecule type" value="Genomic_DNA"/>
</dbReference>
<comment type="caution">
    <text evidence="2">The sequence shown here is derived from an EMBL/GenBank/DDBJ whole genome shotgun (WGS) entry which is preliminary data.</text>
</comment>
<protein>
    <submittedName>
        <fullName evidence="2">Uncharacterized protein</fullName>
    </submittedName>
</protein>
<dbReference type="AlphaFoldDB" id="A0AAD9UWQ6"/>
<reference evidence="2" key="2">
    <citation type="journal article" date="2023" name="Science">
        <title>Genomic signatures of disease resistance in endangered staghorn corals.</title>
        <authorList>
            <person name="Vollmer S.V."/>
            <person name="Selwyn J.D."/>
            <person name="Despard B.A."/>
            <person name="Roesel C.L."/>
        </authorList>
    </citation>
    <scope>NUCLEOTIDE SEQUENCE</scope>
    <source>
        <strain evidence="2">K2</strain>
    </source>
</reference>
<feature type="compositionally biased region" description="Basic and acidic residues" evidence="1">
    <location>
        <begin position="11"/>
        <end position="21"/>
    </location>
</feature>
<keyword evidence="3" id="KW-1185">Reference proteome</keyword>
<dbReference type="Proteomes" id="UP001249851">
    <property type="component" value="Unassembled WGS sequence"/>
</dbReference>
<proteinExistence type="predicted"/>
<name>A0AAD9UWQ6_ACRCE</name>
<evidence type="ECO:0000313" key="2">
    <source>
        <dbReference type="EMBL" id="KAK2552380.1"/>
    </source>
</evidence>
<feature type="region of interest" description="Disordered" evidence="1">
    <location>
        <begin position="1"/>
        <end position="21"/>
    </location>
</feature>